<dbReference type="Pfam" id="PF12502">
    <property type="entry name" value="DUF3710"/>
    <property type="match status" value="1"/>
</dbReference>
<feature type="compositionally biased region" description="Low complexity" evidence="1">
    <location>
        <begin position="206"/>
        <end position="219"/>
    </location>
</feature>
<feature type="compositionally biased region" description="Polar residues" evidence="1">
    <location>
        <begin position="279"/>
        <end position="288"/>
    </location>
</feature>
<protein>
    <recommendedName>
        <fullName evidence="4">DNA-binding protein</fullName>
    </recommendedName>
</protein>
<sequence length="424" mass="46104">MFSRRREGGRHARDNNQRRGRPEENEQPAETEPEVPSVGPYDASEAPEGVQRLDLGSLQIPAIDGVEVRVQANPDGVVQQVVLVHGENALQLGVFAAPRSEGIWDEVRAEIRKSLFDDGVAAEETDGEYGIELRARVRTPEGMTDLRFVGVDGPRWMVRGVYQGHAAVDPSGAGPLLDCMHGLVVDRGQEAKPVREPLPLRLPKELAAQAQQGQAQEAAPEVEVDDTPPPVNGAGPSQPPGRRPSPAHAAPKPQGRPTSIDVLPADAYAGRGRRAPVQGVSSTRSTGHTPIEEADPKVMATDHTTSSVRRFFQRLTASEAELDAEELQRESAESGSTLAGMCRRGQLVSVCGRLRTVVYTPRTNLPTLEADLYDGSDVVTLVWLGRRHIAGIEPGRQLTARGRVAVRDDRKVIYNPYYELEAPR</sequence>
<dbReference type="InterPro" id="IPR022183">
    <property type="entry name" value="DUF3710"/>
</dbReference>
<feature type="compositionally biased region" description="Basic and acidic residues" evidence="1">
    <location>
        <begin position="1"/>
        <end position="24"/>
    </location>
</feature>
<organism evidence="2 3">
    <name type="scientific">Phytohabitans flavus</name>
    <dbReference type="NCBI Taxonomy" id="1076124"/>
    <lineage>
        <taxon>Bacteria</taxon>
        <taxon>Bacillati</taxon>
        <taxon>Actinomycetota</taxon>
        <taxon>Actinomycetes</taxon>
        <taxon>Micromonosporales</taxon>
        <taxon>Micromonosporaceae</taxon>
    </lineage>
</organism>
<keyword evidence="3" id="KW-1185">Reference proteome</keyword>
<feature type="compositionally biased region" description="Pro residues" evidence="1">
    <location>
        <begin position="227"/>
        <end position="243"/>
    </location>
</feature>
<feature type="region of interest" description="Disordered" evidence="1">
    <location>
        <begin position="1"/>
        <end position="45"/>
    </location>
</feature>
<proteinExistence type="predicted"/>
<evidence type="ECO:0000256" key="1">
    <source>
        <dbReference type="SAM" id="MobiDB-lite"/>
    </source>
</evidence>
<reference evidence="2 3" key="2">
    <citation type="submission" date="2020-03" db="EMBL/GenBank/DDBJ databases">
        <authorList>
            <person name="Ichikawa N."/>
            <person name="Kimura A."/>
            <person name="Kitahashi Y."/>
            <person name="Uohara A."/>
        </authorList>
    </citation>
    <scope>NUCLEOTIDE SEQUENCE [LARGE SCALE GENOMIC DNA]</scope>
    <source>
        <strain evidence="2 3">NBRC 107702</strain>
    </source>
</reference>
<reference evidence="2 3" key="1">
    <citation type="submission" date="2020-03" db="EMBL/GenBank/DDBJ databases">
        <title>Whole genome shotgun sequence of Phytohabitans flavus NBRC 107702.</title>
        <authorList>
            <person name="Komaki H."/>
            <person name="Tamura T."/>
        </authorList>
    </citation>
    <scope>NUCLEOTIDE SEQUENCE [LARGE SCALE GENOMIC DNA]</scope>
    <source>
        <strain evidence="2 3">NBRC 107702</strain>
    </source>
</reference>
<evidence type="ECO:0000313" key="2">
    <source>
        <dbReference type="EMBL" id="BCB82460.1"/>
    </source>
</evidence>
<dbReference type="CDD" id="cd04488">
    <property type="entry name" value="RecG_wedge_OBF"/>
    <property type="match status" value="1"/>
</dbReference>
<name>A0A6F8Y8S4_9ACTN</name>
<feature type="region of interest" description="Disordered" evidence="1">
    <location>
        <begin position="206"/>
        <end position="297"/>
    </location>
</feature>
<accession>A0A6F8Y8S4</accession>
<evidence type="ECO:0000313" key="3">
    <source>
        <dbReference type="Proteomes" id="UP000502508"/>
    </source>
</evidence>
<gene>
    <name evidence="2" type="ORF">Pflav_088700</name>
</gene>
<dbReference type="Proteomes" id="UP000502508">
    <property type="component" value="Chromosome"/>
</dbReference>
<evidence type="ECO:0008006" key="4">
    <source>
        <dbReference type="Google" id="ProtNLM"/>
    </source>
</evidence>
<dbReference type="AlphaFoldDB" id="A0A6F8Y8S4"/>
<dbReference type="KEGG" id="pfla:Pflav_088700"/>
<dbReference type="EMBL" id="AP022870">
    <property type="protein sequence ID" value="BCB82460.1"/>
    <property type="molecule type" value="Genomic_DNA"/>
</dbReference>